<dbReference type="RefSeq" id="WP_104893892.1">
    <property type="nucleotide sequence ID" value="NZ_JAVKFR010000018.1"/>
</dbReference>
<protein>
    <submittedName>
        <fullName evidence="3">DUF2061 domain-containing protein</fullName>
    </submittedName>
</protein>
<evidence type="ECO:0000313" key="4">
    <source>
        <dbReference type="Proteomes" id="UP000438106"/>
    </source>
</evidence>
<sequence>MESPARSIVKAVTWQAIGLVTMTLMGWLATGSLVAAGGLAVSGALSGFVCFILHERLWARIQWGRIEQ</sequence>
<feature type="transmembrane region" description="Helical" evidence="1">
    <location>
        <begin position="35"/>
        <end position="53"/>
    </location>
</feature>
<dbReference type="InterPro" id="IPR018638">
    <property type="entry name" value="DUF2061_membrane"/>
</dbReference>
<name>A0A7X3FQ18_9HYPH</name>
<organism evidence="3 4">
    <name type="scientific">Devosia marina</name>
    <dbReference type="NCBI Taxonomy" id="2683198"/>
    <lineage>
        <taxon>Bacteria</taxon>
        <taxon>Pseudomonadati</taxon>
        <taxon>Pseudomonadota</taxon>
        <taxon>Alphaproteobacteria</taxon>
        <taxon>Hyphomicrobiales</taxon>
        <taxon>Devosiaceae</taxon>
        <taxon>Devosia</taxon>
    </lineage>
</organism>
<dbReference type="Proteomes" id="UP000438106">
    <property type="component" value="Unassembled WGS sequence"/>
</dbReference>
<proteinExistence type="predicted"/>
<feature type="domain" description="DUF2061" evidence="2">
    <location>
        <begin position="8"/>
        <end position="59"/>
    </location>
</feature>
<reference evidence="3 4" key="1">
    <citation type="submission" date="2019-12" db="EMBL/GenBank/DDBJ databases">
        <title>Devosia maris sp. nov., isolated from the deep seawater.</title>
        <authorList>
            <person name="Liu Y."/>
        </authorList>
    </citation>
    <scope>NUCLEOTIDE SEQUENCE [LARGE SCALE GENOMIC DNA]</scope>
    <source>
        <strain evidence="3 4">L53-10-65</strain>
    </source>
</reference>
<dbReference type="Pfam" id="PF09834">
    <property type="entry name" value="DUF2061"/>
    <property type="match status" value="1"/>
</dbReference>
<keyword evidence="1" id="KW-1133">Transmembrane helix</keyword>
<evidence type="ECO:0000256" key="1">
    <source>
        <dbReference type="SAM" id="Phobius"/>
    </source>
</evidence>
<gene>
    <name evidence="3" type="ORF">GO014_06475</name>
</gene>
<keyword evidence="1" id="KW-0472">Membrane</keyword>
<dbReference type="EMBL" id="WQRF01000001">
    <property type="protein sequence ID" value="MVS98664.1"/>
    <property type="molecule type" value="Genomic_DNA"/>
</dbReference>
<comment type="caution">
    <text evidence="3">The sequence shown here is derived from an EMBL/GenBank/DDBJ whole genome shotgun (WGS) entry which is preliminary data.</text>
</comment>
<keyword evidence="1" id="KW-0812">Transmembrane</keyword>
<evidence type="ECO:0000313" key="3">
    <source>
        <dbReference type="EMBL" id="MVS98664.1"/>
    </source>
</evidence>
<dbReference type="AlphaFoldDB" id="A0A7X3FQ18"/>
<keyword evidence="4" id="KW-1185">Reference proteome</keyword>
<accession>A0A7X3FQ18</accession>
<feature type="transmembrane region" description="Helical" evidence="1">
    <location>
        <begin position="12"/>
        <end position="29"/>
    </location>
</feature>
<evidence type="ECO:0000259" key="2">
    <source>
        <dbReference type="Pfam" id="PF09834"/>
    </source>
</evidence>